<dbReference type="Pfam" id="PF01039">
    <property type="entry name" value="Carboxyl_trans"/>
    <property type="match status" value="1"/>
</dbReference>
<gene>
    <name evidence="2" type="primary">accD5_1</name>
    <name evidence="2" type="ORF">ERS450000_01486</name>
</gene>
<dbReference type="InterPro" id="IPR011763">
    <property type="entry name" value="COA_CT_C"/>
</dbReference>
<dbReference type="GO" id="GO:0009317">
    <property type="term" value="C:acetyl-CoA carboxylase complex"/>
    <property type="evidence" value="ECO:0007669"/>
    <property type="project" value="TreeGrafter"/>
</dbReference>
<evidence type="ECO:0000313" key="3">
    <source>
        <dbReference type="Proteomes" id="UP000057820"/>
    </source>
</evidence>
<dbReference type="PROSITE" id="PS50980">
    <property type="entry name" value="COA_CT_NTER"/>
    <property type="match status" value="1"/>
</dbReference>
<dbReference type="SUPFAM" id="SSF52096">
    <property type="entry name" value="ClpP/crotonase"/>
    <property type="match status" value="2"/>
</dbReference>
<accession>A0A0H5NJP0</accession>
<name>A0A0H5NJP0_NOCFR</name>
<dbReference type="PANTHER" id="PTHR43842">
    <property type="entry name" value="PROPIONYL-COA CARBOXYLASE BETA CHAIN"/>
    <property type="match status" value="1"/>
</dbReference>
<dbReference type="PROSITE" id="PS50989">
    <property type="entry name" value="COA_CT_CTER"/>
    <property type="match status" value="1"/>
</dbReference>
<dbReference type="KEGG" id="nfr:ERS450000_01486"/>
<dbReference type="EC" id="6.4.1.3" evidence="2"/>
<dbReference type="EMBL" id="LN868938">
    <property type="protein sequence ID" value="CRY75728.1"/>
    <property type="molecule type" value="Genomic_DNA"/>
</dbReference>
<evidence type="ECO:0000313" key="2">
    <source>
        <dbReference type="EMBL" id="CRY75728.1"/>
    </source>
</evidence>
<organism evidence="2 3">
    <name type="scientific">Nocardia farcinica</name>
    <dbReference type="NCBI Taxonomy" id="37329"/>
    <lineage>
        <taxon>Bacteria</taxon>
        <taxon>Bacillati</taxon>
        <taxon>Actinomycetota</taxon>
        <taxon>Actinomycetes</taxon>
        <taxon>Mycobacteriales</taxon>
        <taxon>Nocardiaceae</taxon>
        <taxon>Nocardia</taxon>
    </lineage>
</organism>
<dbReference type="Proteomes" id="UP000057820">
    <property type="component" value="Chromosome 1"/>
</dbReference>
<dbReference type="Gene3D" id="3.90.226.10">
    <property type="entry name" value="2-enoyl-CoA Hydratase, Chain A, domain 1"/>
    <property type="match status" value="2"/>
</dbReference>
<sequence length="516" mass="55753">MSGTREKLDQLLGILELAEEPAGEAGIAKRKAKEIPSARERVRMLLDKGTFVEIGKLVRQPGSGDAMYGDGVVTGRGYIDGRPVVVIAHDQTVHGGSVGEMFGRKVAAAMEFAYQNACPVIAINDSGGARIQDAVTSLAWYALMCRRQEDLSGYVPQIAVMLGKCAAGSVYGPVNMDVLVATEKSYMFVTGPEVIKAVTGETVSAEELGGAAVQAENGTVHHVASTEQAAFDWVRDYLSYLPSSCLEQPPVVNPGLEPEITDHDRELDSIIPDSDKVGYDMHEILLRIFDDGQLHEIGAATAGNLITAFARVDGRPIGVIANQPQVLGGALDAQCSDKATHFIRLCDAFGLPLVFVVDTPGVLPGIEEERNGVIKRGGRFFRAVIEATVPIVTVVTRKAYGGGYAVMGCKQLGADVSFAWPTARIAVMGAESMVGIIGRKKLAETPADQREVVRQQMIDFYNATMATPWIAAERGYIDAVIEPSQTRLEIRKALRMLRDKNPRPRHNPRKHSLFPV</sequence>
<keyword evidence="2" id="KW-0436">Ligase</keyword>
<dbReference type="PANTHER" id="PTHR43842:SF2">
    <property type="entry name" value="PROPIONYL-COA CARBOXYLASE BETA CHAIN, MITOCHONDRIAL"/>
    <property type="match status" value="1"/>
</dbReference>
<comment type="similarity">
    <text evidence="1">Belongs to the AccD/PCCB family.</text>
</comment>
<reference evidence="3" key="1">
    <citation type="submission" date="2015-03" db="EMBL/GenBank/DDBJ databases">
        <authorList>
            <consortium name="Pathogen Informatics"/>
        </authorList>
    </citation>
    <scope>NUCLEOTIDE SEQUENCE [LARGE SCALE GENOMIC DNA]</scope>
    <source>
        <strain evidence="3">NCTC11134</strain>
    </source>
</reference>
<dbReference type="InterPro" id="IPR029045">
    <property type="entry name" value="ClpP/crotonase-like_dom_sf"/>
</dbReference>
<dbReference type="GO" id="GO:0004658">
    <property type="term" value="F:propionyl-CoA carboxylase activity"/>
    <property type="evidence" value="ECO:0007669"/>
    <property type="project" value="UniProtKB-EC"/>
</dbReference>
<dbReference type="InterPro" id="IPR011762">
    <property type="entry name" value="COA_CT_N"/>
</dbReference>
<dbReference type="AlphaFoldDB" id="A0A0H5NJP0"/>
<evidence type="ECO:0000256" key="1">
    <source>
        <dbReference type="ARBA" id="ARBA00006102"/>
    </source>
</evidence>
<dbReference type="InterPro" id="IPR051047">
    <property type="entry name" value="AccD/PCCB"/>
</dbReference>
<dbReference type="InterPro" id="IPR034733">
    <property type="entry name" value="AcCoA_carboxyl_beta"/>
</dbReference>
<protein>
    <submittedName>
        <fullName evidence="2">Probable propionyl-CoA carboxylase beta chain 5</fullName>
        <ecNumber evidence="2">6.4.1.3</ecNumber>
    </submittedName>
</protein>
<proteinExistence type="inferred from homology"/>
<dbReference type="RefSeq" id="WP_060591478.1">
    <property type="nucleotide sequence ID" value="NZ_CAACYE020000001.1"/>
</dbReference>